<sequence length="486" mass="52478" precursor="true">MHKSLVLTLIAGLAWGAAPSLLDAAAPPEGGRPNIVMIYADDWGWGDLSCHGADWLATPNLDRIAREGIDFQQFNVLNPVCSPSRTALMTGMYPARFSVHQHFATPAQNHARGMPDWLDPQAPMLPRLLKQAGYRTGHFGKWHLTNAQTWGAPKPEAYGYDAAAVFNGGAGWGKPAALRDTAKDASAFIAENKDAPFFVNVWLHESHTPHAPTPEAMQRWKNLDQRRQVYAAVITDGDNAVGAILDALEAAGVADSTLVMFSSDNGPESSAANAGPASFDADAQVTGLDTYYSVGTTGGLRGRKRSLFEGGVRTPLLVRWPGHAPAGTTNDTTVLTAVDLLPTLCAAAGAELPAGYQGDGENLLAALRGEAPTRSRPVFWQWRGNQTEPDWWPRLAVRDGDWKLVLTDDAQRVELHRLSDDRAEATDVAAQHPEIVERLTKLALDWKATLPDKPNPACLTAAGPQESTPPTRRRRRAPAEAPAPSR</sequence>
<evidence type="ECO:0000313" key="9">
    <source>
        <dbReference type="Proteomes" id="UP000317429"/>
    </source>
</evidence>
<dbReference type="SUPFAM" id="SSF53649">
    <property type="entry name" value="Alkaline phosphatase-like"/>
    <property type="match status" value="1"/>
</dbReference>
<feature type="domain" description="Sulfatase N-terminal" evidence="7">
    <location>
        <begin position="33"/>
        <end position="349"/>
    </location>
</feature>
<accession>A0A518DE03</accession>
<comment type="similarity">
    <text evidence="1">Belongs to the sulfatase family.</text>
</comment>
<dbReference type="RefSeq" id="WP_145286766.1">
    <property type="nucleotide sequence ID" value="NZ_CP036291.1"/>
</dbReference>
<gene>
    <name evidence="8" type="primary">atsA_59</name>
    <name evidence="8" type="ORF">Pla175_31030</name>
</gene>
<evidence type="ECO:0000256" key="5">
    <source>
        <dbReference type="SAM" id="MobiDB-lite"/>
    </source>
</evidence>
<evidence type="ECO:0000256" key="4">
    <source>
        <dbReference type="ARBA" id="ARBA00022837"/>
    </source>
</evidence>
<keyword evidence="9" id="KW-1185">Reference proteome</keyword>
<dbReference type="PANTHER" id="PTHR42693:SF53">
    <property type="entry name" value="ENDO-4-O-SULFATASE"/>
    <property type="match status" value="1"/>
</dbReference>
<dbReference type="InterPro" id="IPR017850">
    <property type="entry name" value="Alkaline_phosphatase_core_sf"/>
</dbReference>
<feature type="signal peptide" evidence="6">
    <location>
        <begin position="1"/>
        <end position="24"/>
    </location>
</feature>
<dbReference type="Gene3D" id="3.30.1120.10">
    <property type="match status" value="1"/>
</dbReference>
<reference evidence="8 9" key="1">
    <citation type="submission" date="2019-02" db="EMBL/GenBank/DDBJ databases">
        <title>Deep-cultivation of Planctomycetes and their phenomic and genomic characterization uncovers novel biology.</title>
        <authorList>
            <person name="Wiegand S."/>
            <person name="Jogler M."/>
            <person name="Boedeker C."/>
            <person name="Pinto D."/>
            <person name="Vollmers J."/>
            <person name="Rivas-Marin E."/>
            <person name="Kohn T."/>
            <person name="Peeters S.H."/>
            <person name="Heuer A."/>
            <person name="Rast P."/>
            <person name="Oberbeckmann S."/>
            <person name="Bunk B."/>
            <person name="Jeske O."/>
            <person name="Meyerdierks A."/>
            <person name="Storesund J.E."/>
            <person name="Kallscheuer N."/>
            <person name="Luecker S."/>
            <person name="Lage O.M."/>
            <person name="Pohl T."/>
            <person name="Merkel B.J."/>
            <person name="Hornburger P."/>
            <person name="Mueller R.-W."/>
            <person name="Bruemmer F."/>
            <person name="Labrenz M."/>
            <person name="Spormann A.M."/>
            <person name="Op den Camp H."/>
            <person name="Overmann J."/>
            <person name="Amann R."/>
            <person name="Jetten M.S.M."/>
            <person name="Mascher T."/>
            <person name="Medema M.H."/>
            <person name="Devos D.P."/>
            <person name="Kaster A.-K."/>
            <person name="Ovreas L."/>
            <person name="Rohde M."/>
            <person name="Galperin M.Y."/>
            <person name="Jogler C."/>
        </authorList>
    </citation>
    <scope>NUCLEOTIDE SEQUENCE [LARGE SCALE GENOMIC DNA]</scope>
    <source>
        <strain evidence="8 9">Pla175</strain>
    </source>
</reference>
<keyword evidence="2" id="KW-0479">Metal-binding</keyword>
<evidence type="ECO:0000259" key="7">
    <source>
        <dbReference type="Pfam" id="PF00884"/>
    </source>
</evidence>
<keyword evidence="6" id="KW-0732">Signal</keyword>
<dbReference type="KEGG" id="pnd:Pla175_31030"/>
<name>A0A518DE03_9BACT</name>
<dbReference type="PROSITE" id="PS00523">
    <property type="entry name" value="SULFATASE_1"/>
    <property type="match status" value="1"/>
</dbReference>
<evidence type="ECO:0000256" key="1">
    <source>
        <dbReference type="ARBA" id="ARBA00008779"/>
    </source>
</evidence>
<dbReference type="EMBL" id="CP036291">
    <property type="protein sequence ID" value="QDU89708.1"/>
    <property type="molecule type" value="Genomic_DNA"/>
</dbReference>
<dbReference type="InterPro" id="IPR000917">
    <property type="entry name" value="Sulfatase_N"/>
</dbReference>
<organism evidence="8 9">
    <name type="scientific">Pirellulimonas nuda</name>
    <dbReference type="NCBI Taxonomy" id="2528009"/>
    <lineage>
        <taxon>Bacteria</taxon>
        <taxon>Pseudomonadati</taxon>
        <taxon>Planctomycetota</taxon>
        <taxon>Planctomycetia</taxon>
        <taxon>Pirellulales</taxon>
        <taxon>Lacipirellulaceae</taxon>
        <taxon>Pirellulimonas</taxon>
    </lineage>
</organism>
<dbReference type="InterPro" id="IPR024607">
    <property type="entry name" value="Sulfatase_CS"/>
</dbReference>
<dbReference type="OrthoDB" id="9762324at2"/>
<feature type="chain" id="PRO_5021757911" evidence="6">
    <location>
        <begin position="25"/>
        <end position="486"/>
    </location>
</feature>
<dbReference type="GO" id="GO:0046872">
    <property type="term" value="F:metal ion binding"/>
    <property type="evidence" value="ECO:0007669"/>
    <property type="project" value="UniProtKB-KW"/>
</dbReference>
<dbReference type="AlphaFoldDB" id="A0A518DE03"/>
<feature type="region of interest" description="Disordered" evidence="5">
    <location>
        <begin position="450"/>
        <end position="486"/>
    </location>
</feature>
<dbReference type="Gene3D" id="3.40.720.10">
    <property type="entry name" value="Alkaline Phosphatase, subunit A"/>
    <property type="match status" value="1"/>
</dbReference>
<keyword evidence="4" id="KW-0106">Calcium</keyword>
<dbReference type="PANTHER" id="PTHR42693">
    <property type="entry name" value="ARYLSULFATASE FAMILY MEMBER"/>
    <property type="match status" value="1"/>
</dbReference>
<keyword evidence="3 8" id="KW-0378">Hydrolase</keyword>
<evidence type="ECO:0000256" key="2">
    <source>
        <dbReference type="ARBA" id="ARBA00022723"/>
    </source>
</evidence>
<dbReference type="GO" id="GO:0004065">
    <property type="term" value="F:arylsulfatase activity"/>
    <property type="evidence" value="ECO:0007669"/>
    <property type="project" value="UniProtKB-EC"/>
</dbReference>
<evidence type="ECO:0000256" key="6">
    <source>
        <dbReference type="SAM" id="SignalP"/>
    </source>
</evidence>
<dbReference type="Pfam" id="PF00884">
    <property type="entry name" value="Sulfatase"/>
    <property type="match status" value="1"/>
</dbReference>
<evidence type="ECO:0000313" key="8">
    <source>
        <dbReference type="EMBL" id="QDU89708.1"/>
    </source>
</evidence>
<dbReference type="EC" id="3.1.6.1" evidence="8"/>
<proteinExistence type="inferred from homology"/>
<protein>
    <submittedName>
        <fullName evidence="8">Arylsulfatase</fullName>
        <ecNumber evidence="8">3.1.6.1</ecNumber>
    </submittedName>
</protein>
<evidence type="ECO:0000256" key="3">
    <source>
        <dbReference type="ARBA" id="ARBA00022801"/>
    </source>
</evidence>
<dbReference type="InterPro" id="IPR050738">
    <property type="entry name" value="Sulfatase"/>
</dbReference>
<dbReference type="Proteomes" id="UP000317429">
    <property type="component" value="Chromosome"/>
</dbReference>